<dbReference type="RefSeq" id="WP_186861377.1">
    <property type="nucleotide sequence ID" value="NZ_JACOGC010000001.1"/>
</dbReference>
<evidence type="ECO:0000259" key="2">
    <source>
        <dbReference type="Pfam" id="PF03795"/>
    </source>
</evidence>
<dbReference type="SUPFAM" id="SSF54909">
    <property type="entry name" value="Dimeric alpha+beta barrel"/>
    <property type="match status" value="1"/>
</dbReference>
<accession>A0ABR6YIM2</accession>
<dbReference type="EMBL" id="JACOGC010000001">
    <property type="protein sequence ID" value="MBC3883699.1"/>
    <property type="molecule type" value="Genomic_DNA"/>
</dbReference>
<organism evidence="3 4">
    <name type="scientific">Undibacterium griseum</name>
    <dbReference type="NCBI Taxonomy" id="2762295"/>
    <lineage>
        <taxon>Bacteria</taxon>
        <taxon>Pseudomonadati</taxon>
        <taxon>Pseudomonadota</taxon>
        <taxon>Betaproteobacteria</taxon>
        <taxon>Burkholderiales</taxon>
        <taxon>Oxalobacteraceae</taxon>
        <taxon>Undibacterium</taxon>
    </lineage>
</organism>
<comment type="caution">
    <text evidence="3">The sequence shown here is derived from an EMBL/GenBank/DDBJ whole genome shotgun (WGS) entry which is preliminary data.</text>
</comment>
<reference evidence="3 4" key="1">
    <citation type="submission" date="2020-08" db="EMBL/GenBank/DDBJ databases">
        <title>Novel species isolated from subtropical streams in China.</title>
        <authorList>
            <person name="Lu H."/>
        </authorList>
    </citation>
    <scope>NUCLEOTIDE SEQUENCE [LARGE SCALE GENOMIC DNA]</scope>
    <source>
        <strain evidence="3 4">FT31W</strain>
    </source>
</reference>
<gene>
    <name evidence="3" type="ORF">H8K27_01000</name>
</gene>
<sequence>MLFILLFHDHQDKLAIRQQHMAAHLDWLSQHQQQIRVAGSLRTEPEQAPLGACWIVEADSKSAVSALIATDPFWQHGLRASVEILHWSKAFPDQYIPV</sequence>
<proteinExistence type="inferred from homology"/>
<dbReference type="InterPro" id="IPR005545">
    <property type="entry name" value="YCII"/>
</dbReference>
<name>A0ABR6YIM2_9BURK</name>
<protein>
    <recommendedName>
        <fullName evidence="2">YCII-related domain-containing protein</fullName>
    </recommendedName>
</protein>
<dbReference type="InterPro" id="IPR011008">
    <property type="entry name" value="Dimeric_a/b-barrel"/>
</dbReference>
<dbReference type="Proteomes" id="UP000613113">
    <property type="component" value="Unassembled WGS sequence"/>
</dbReference>
<evidence type="ECO:0000256" key="1">
    <source>
        <dbReference type="ARBA" id="ARBA00007689"/>
    </source>
</evidence>
<comment type="similarity">
    <text evidence="1">Belongs to the YciI family.</text>
</comment>
<dbReference type="Gene3D" id="3.30.70.1060">
    <property type="entry name" value="Dimeric alpha+beta barrel"/>
    <property type="match status" value="1"/>
</dbReference>
<dbReference type="Pfam" id="PF03795">
    <property type="entry name" value="YCII"/>
    <property type="match status" value="1"/>
</dbReference>
<feature type="domain" description="YCII-related" evidence="2">
    <location>
        <begin position="1"/>
        <end position="88"/>
    </location>
</feature>
<evidence type="ECO:0000313" key="3">
    <source>
        <dbReference type="EMBL" id="MBC3883699.1"/>
    </source>
</evidence>
<evidence type="ECO:0000313" key="4">
    <source>
        <dbReference type="Proteomes" id="UP000613113"/>
    </source>
</evidence>
<keyword evidence="4" id="KW-1185">Reference proteome</keyword>